<dbReference type="EnsemblPlants" id="AUR62030337-RA">
    <property type="protein sequence ID" value="AUR62030337-RA:cds"/>
    <property type="gene ID" value="AUR62030337"/>
</dbReference>
<reference evidence="2" key="1">
    <citation type="journal article" date="2017" name="Nature">
        <title>The genome of Chenopodium quinoa.</title>
        <authorList>
            <person name="Jarvis D.E."/>
            <person name="Ho Y.S."/>
            <person name="Lightfoot D.J."/>
            <person name="Schmoeckel S.M."/>
            <person name="Li B."/>
            <person name="Borm T.J.A."/>
            <person name="Ohyanagi H."/>
            <person name="Mineta K."/>
            <person name="Michell C.T."/>
            <person name="Saber N."/>
            <person name="Kharbatia N.M."/>
            <person name="Rupper R.R."/>
            <person name="Sharp A.R."/>
            <person name="Dally N."/>
            <person name="Boughton B.A."/>
            <person name="Woo Y.H."/>
            <person name="Gao G."/>
            <person name="Schijlen E.G.W.M."/>
            <person name="Guo X."/>
            <person name="Momin A.A."/>
            <person name="Negrao S."/>
            <person name="Al-Babili S."/>
            <person name="Gehring C."/>
            <person name="Roessner U."/>
            <person name="Jung C."/>
            <person name="Murphy K."/>
            <person name="Arold S.T."/>
            <person name="Gojobori T."/>
            <person name="van der Linden C.G."/>
            <person name="van Loo E.N."/>
            <person name="Jellen E.N."/>
            <person name="Maughan P.J."/>
            <person name="Tester M."/>
        </authorList>
    </citation>
    <scope>NUCLEOTIDE SEQUENCE [LARGE SCALE GENOMIC DNA]</scope>
    <source>
        <strain evidence="2">cv. PI 614886</strain>
    </source>
</reference>
<evidence type="ECO:0000313" key="2">
    <source>
        <dbReference type="EnsemblPlants" id="AUR62030337-RA:cds"/>
    </source>
</evidence>
<sequence length="188" mass="21070">MGVVEMNNQKKHSCIQGKQQDQQVMVQKKGKKRSFCTPGSMSAFLEFRKRQKENNEVLVESNHSLYNSTTALIQNDDDALNENNSNDVLNASDDDNGLNENANAVGTDFESDQELEDEVIAQFAWEETELASKTKKLRGPTMLPKVHARTREERPAIVLNKFGQPVGPTKEIVTEFKFFLGTVATCTS</sequence>
<dbReference type="AlphaFoldDB" id="A0A803MJ91"/>
<keyword evidence="3" id="KW-1185">Reference proteome</keyword>
<accession>A0A803MJ91</accession>
<dbReference type="Gramene" id="AUR62030337-RA">
    <property type="protein sequence ID" value="AUR62030337-RA:cds"/>
    <property type="gene ID" value="AUR62030337"/>
</dbReference>
<evidence type="ECO:0000313" key="3">
    <source>
        <dbReference type="Proteomes" id="UP000596660"/>
    </source>
</evidence>
<protein>
    <submittedName>
        <fullName evidence="2">Uncharacterized protein</fullName>
    </submittedName>
</protein>
<proteinExistence type="predicted"/>
<organism evidence="2 3">
    <name type="scientific">Chenopodium quinoa</name>
    <name type="common">Quinoa</name>
    <dbReference type="NCBI Taxonomy" id="63459"/>
    <lineage>
        <taxon>Eukaryota</taxon>
        <taxon>Viridiplantae</taxon>
        <taxon>Streptophyta</taxon>
        <taxon>Embryophyta</taxon>
        <taxon>Tracheophyta</taxon>
        <taxon>Spermatophyta</taxon>
        <taxon>Magnoliopsida</taxon>
        <taxon>eudicotyledons</taxon>
        <taxon>Gunneridae</taxon>
        <taxon>Pentapetalae</taxon>
        <taxon>Caryophyllales</taxon>
        <taxon>Chenopodiaceae</taxon>
        <taxon>Chenopodioideae</taxon>
        <taxon>Atripliceae</taxon>
        <taxon>Chenopodium</taxon>
    </lineage>
</organism>
<name>A0A803MJ91_CHEQI</name>
<evidence type="ECO:0000256" key="1">
    <source>
        <dbReference type="SAM" id="MobiDB-lite"/>
    </source>
</evidence>
<feature type="region of interest" description="Disordered" evidence="1">
    <location>
        <begin position="1"/>
        <end position="20"/>
    </location>
</feature>
<dbReference type="Proteomes" id="UP000596660">
    <property type="component" value="Unplaced"/>
</dbReference>
<reference evidence="2" key="2">
    <citation type="submission" date="2021-03" db="UniProtKB">
        <authorList>
            <consortium name="EnsemblPlants"/>
        </authorList>
    </citation>
    <scope>IDENTIFICATION</scope>
</reference>